<accession>A0ABS2N0H2</accession>
<dbReference type="Gene3D" id="1.20.140.10">
    <property type="entry name" value="Butyryl-CoA Dehydrogenase, subunit A, domain 3"/>
    <property type="match status" value="1"/>
</dbReference>
<dbReference type="PIRSF" id="PIRSF000331">
    <property type="entry name" value="HpaA_HpaB"/>
    <property type="match status" value="1"/>
</dbReference>
<dbReference type="InterPro" id="IPR024674">
    <property type="entry name" value="HpaB/PvcC/4-BUDH_N"/>
</dbReference>
<keyword evidence="7" id="KW-1185">Reference proteome</keyword>
<dbReference type="Gene3D" id="2.40.110.10">
    <property type="entry name" value="Butyryl-CoA Dehydrogenase, subunit A, domain 2"/>
    <property type="match status" value="1"/>
</dbReference>
<dbReference type="EC" id="1.14.14.9" evidence="6"/>
<keyword evidence="1" id="KW-0285">Flavoprotein</keyword>
<dbReference type="Pfam" id="PF11794">
    <property type="entry name" value="HpaB_N"/>
    <property type="match status" value="1"/>
</dbReference>
<evidence type="ECO:0000313" key="6">
    <source>
        <dbReference type="EMBL" id="MBM7571639.1"/>
    </source>
</evidence>
<keyword evidence="3 6" id="KW-0560">Oxidoreductase</keyword>
<dbReference type="SUPFAM" id="SSF47203">
    <property type="entry name" value="Acyl-CoA dehydrogenase C-terminal domain-like"/>
    <property type="match status" value="1"/>
</dbReference>
<dbReference type="RefSeq" id="WP_204499434.1">
    <property type="nucleotide sequence ID" value="NZ_JAFBDR010000010.1"/>
</dbReference>
<dbReference type="SUPFAM" id="SSF56645">
    <property type="entry name" value="Acyl-CoA dehydrogenase NM domain-like"/>
    <property type="match status" value="1"/>
</dbReference>
<evidence type="ECO:0000256" key="1">
    <source>
        <dbReference type="ARBA" id="ARBA00022630"/>
    </source>
</evidence>
<feature type="domain" description="HpaB/PvcC/4-BUDH N-terminal" evidence="5">
    <location>
        <begin position="5"/>
        <end position="270"/>
    </location>
</feature>
<dbReference type="EMBL" id="JAFBDR010000010">
    <property type="protein sequence ID" value="MBM7571639.1"/>
    <property type="molecule type" value="Genomic_DNA"/>
</dbReference>
<reference evidence="6 7" key="1">
    <citation type="submission" date="2021-01" db="EMBL/GenBank/DDBJ databases">
        <title>Genomic Encyclopedia of Type Strains, Phase IV (KMG-IV): sequencing the most valuable type-strain genomes for metagenomic binning, comparative biology and taxonomic classification.</title>
        <authorList>
            <person name="Goeker M."/>
        </authorList>
    </citation>
    <scope>NUCLEOTIDE SEQUENCE [LARGE SCALE GENOMIC DNA]</scope>
    <source>
        <strain evidence="6 7">DSM 23711</strain>
    </source>
</reference>
<evidence type="ECO:0000256" key="2">
    <source>
        <dbReference type="ARBA" id="ARBA00022827"/>
    </source>
</evidence>
<dbReference type="InterPro" id="IPR004925">
    <property type="entry name" value="HpaB/PvcC/4-BUDH"/>
</dbReference>
<evidence type="ECO:0000259" key="5">
    <source>
        <dbReference type="Pfam" id="PF11794"/>
    </source>
</evidence>
<name>A0ABS2N0H2_9BACI</name>
<evidence type="ECO:0000256" key="3">
    <source>
        <dbReference type="ARBA" id="ARBA00023002"/>
    </source>
</evidence>
<evidence type="ECO:0000259" key="4">
    <source>
        <dbReference type="Pfam" id="PF03241"/>
    </source>
</evidence>
<dbReference type="InterPro" id="IPR012687">
    <property type="entry name" value="HpaB_Deino-type"/>
</dbReference>
<feature type="domain" description="HpaB/PvcC/4-BUDH C-terminal" evidence="4">
    <location>
        <begin position="278"/>
        <end position="476"/>
    </location>
</feature>
<dbReference type="Pfam" id="PF03241">
    <property type="entry name" value="HpaB"/>
    <property type="match status" value="1"/>
</dbReference>
<dbReference type="GO" id="GO:0052881">
    <property type="term" value="F:4-hydroxyphenylacetate 3-monooxygenase activity"/>
    <property type="evidence" value="ECO:0007669"/>
    <property type="project" value="UniProtKB-EC"/>
</dbReference>
<proteinExistence type="predicted"/>
<dbReference type="InterPro" id="IPR036250">
    <property type="entry name" value="AcylCo_DH-like_C"/>
</dbReference>
<dbReference type="PANTHER" id="PTHR36117:SF3">
    <property type="entry name" value="4-HYDROXYPHENYLACETATE 3-MONOOXYGENASE-RELATED"/>
    <property type="match status" value="1"/>
</dbReference>
<sequence>MPAITGKDYILRINQLKANIWHEGKKIIGNISEHPTYKGAIKSQAMLYDLQHQEDVKDLMTYFSPQTGDRVGTSFLQPKTKEDLTKRRKMTMEWAKTNGGMLGRSPDYMNTVLMSFAASASILEGKENCFPENLVHFYEQAREQDLSFTHTFINPQVNRSQLYFEDAEEPISATIIDKNKEGLVVKGAKLLATQGGMTDELLVLSPGGITSKANAFAFSVPSDINGLKFITRESFVNGESSFNYPLSSRFEEIDTIVVFDDVVVPWERVFFYDNLEVANSFKNQSAFLPFTLHQVVCRQVVKTKFLLGVAQSIVDTINISEYQHIQEKVTEIIVALETMEALLTKAEWNASIDEFGLMRPELAPLQVASCTYPTVYSKLTEIIQILGSSGMISIPTEKDFNSEIRGDLTKYLQSATKDGKERVQLFRLAWDLTMSAFGTRQTQYERFFFGHPIRLTSELYHSYDKTEYINLIHKFLKSKG</sequence>
<dbReference type="InterPro" id="IPR046373">
    <property type="entry name" value="Acyl-CoA_Oxase/DH_mid-dom_sf"/>
</dbReference>
<organism evidence="6 7">
    <name type="scientific">Aquibacillus albus</name>
    <dbReference type="NCBI Taxonomy" id="1168171"/>
    <lineage>
        <taxon>Bacteria</taxon>
        <taxon>Bacillati</taxon>
        <taxon>Bacillota</taxon>
        <taxon>Bacilli</taxon>
        <taxon>Bacillales</taxon>
        <taxon>Bacillaceae</taxon>
        <taxon>Aquibacillus</taxon>
    </lineage>
</organism>
<keyword evidence="2" id="KW-0274">FAD</keyword>
<protein>
    <submittedName>
        <fullName evidence="6">4-hydroxyphenylacetate 3-monooxygenase</fullName>
        <ecNumber evidence="6">1.14.14.9</ecNumber>
    </submittedName>
</protein>
<dbReference type="InterPro" id="IPR024719">
    <property type="entry name" value="HpaB/PvcC/4-BUDH_C"/>
</dbReference>
<dbReference type="PANTHER" id="PTHR36117">
    <property type="entry name" value="4-HYDROXYPHENYLACETATE 3-MONOOXYGENASE-RELATED"/>
    <property type="match status" value="1"/>
</dbReference>
<dbReference type="NCBIfam" id="TIGR02309">
    <property type="entry name" value="HpaB-1"/>
    <property type="match status" value="1"/>
</dbReference>
<dbReference type="Gene3D" id="1.10.3140.10">
    <property type="entry name" value="4-hydroxybutyryl-coa dehydratase, domain 1"/>
    <property type="match status" value="1"/>
</dbReference>
<comment type="caution">
    <text evidence="6">The sequence shown here is derived from an EMBL/GenBank/DDBJ whole genome shotgun (WGS) entry which is preliminary data.</text>
</comment>
<dbReference type="Proteomes" id="UP001296943">
    <property type="component" value="Unassembled WGS sequence"/>
</dbReference>
<dbReference type="InterPro" id="IPR009100">
    <property type="entry name" value="AcylCoA_DH/oxidase_NM_dom_sf"/>
</dbReference>
<gene>
    <name evidence="6" type="ORF">JOC48_002138</name>
</gene>
<evidence type="ECO:0000313" key="7">
    <source>
        <dbReference type="Proteomes" id="UP001296943"/>
    </source>
</evidence>